<name>A0A2G8Y494_TOXGO</name>
<evidence type="ECO:0000256" key="1">
    <source>
        <dbReference type="SAM" id="MobiDB-lite"/>
    </source>
</evidence>
<gene>
    <name evidence="2" type="ORF">TGCOUG_392690</name>
</gene>
<sequence length="235" mass="26573">MRRCGDAEKRADEKSGRPRLAARKRRRGSPAWTADLSPRTRSKARRNFLQFKTKKNGGNGGKGGKRFSGDPPVPASSHFGRRGEEVTLLKRMPRHLGEAAGEEGYAAFLEKKTTKFPGDSSTRQRGRQPCQEEVERRESKKRNAGNEPPRQPERRQRRNKERKRSRKKEAEEKNQRDRERCGGEAKGKKETDAGEGVLVDVKSDSFSGVRGDCREGEKAKGREVPRLSLSCCVRK</sequence>
<organism evidence="2 3">
    <name type="scientific">Toxoplasma gondii COUG</name>
    <dbReference type="NCBI Taxonomy" id="1074873"/>
    <lineage>
        <taxon>Eukaryota</taxon>
        <taxon>Sar</taxon>
        <taxon>Alveolata</taxon>
        <taxon>Apicomplexa</taxon>
        <taxon>Conoidasida</taxon>
        <taxon>Coccidia</taxon>
        <taxon>Eucoccidiorida</taxon>
        <taxon>Eimeriorina</taxon>
        <taxon>Sarcocystidae</taxon>
        <taxon>Toxoplasma</taxon>
    </lineage>
</organism>
<evidence type="ECO:0000313" key="3">
    <source>
        <dbReference type="Proteomes" id="UP000236343"/>
    </source>
</evidence>
<evidence type="ECO:0000313" key="2">
    <source>
        <dbReference type="EMBL" id="PIM02094.1"/>
    </source>
</evidence>
<dbReference type="Proteomes" id="UP000236343">
    <property type="component" value="Unassembled WGS sequence"/>
</dbReference>
<proteinExistence type="predicted"/>
<accession>A0A2G8Y494</accession>
<feature type="compositionally biased region" description="Basic residues" evidence="1">
    <location>
        <begin position="155"/>
        <end position="167"/>
    </location>
</feature>
<comment type="caution">
    <text evidence="2">The sequence shown here is derived from an EMBL/GenBank/DDBJ whole genome shotgun (WGS) entry which is preliminary data.</text>
</comment>
<feature type="region of interest" description="Disordered" evidence="1">
    <location>
        <begin position="1"/>
        <end position="84"/>
    </location>
</feature>
<dbReference type="VEuPathDB" id="ToxoDB:TGCOUG_392690"/>
<feature type="compositionally biased region" description="Basic and acidic residues" evidence="1">
    <location>
        <begin position="168"/>
        <end position="192"/>
    </location>
</feature>
<reference evidence="2 3" key="1">
    <citation type="journal article" date="2016" name="Nat. Commun.">
        <title>Local admixture of amplified and diversified secreted pathogenesis determinants shapes mosaic Toxoplasma gondii genomes.</title>
        <authorList>
            <person name="Lorenzi H."/>
            <person name="Khan A."/>
            <person name="Behnke M.S."/>
            <person name="Namasivayam S."/>
            <person name="Swapna L.S."/>
            <person name="Hadjithomas M."/>
            <person name="Karamycheva S."/>
            <person name="Pinney D."/>
            <person name="Brunk B.P."/>
            <person name="Ajioka J.W."/>
            <person name="Ajzenberg D."/>
            <person name="Boothroyd J.C."/>
            <person name="Boyle J.P."/>
            <person name="Darde M.L."/>
            <person name="Diaz-Miranda M.A."/>
            <person name="Dubey J.P."/>
            <person name="Fritz H.M."/>
            <person name="Gennari S.M."/>
            <person name="Gregory B.D."/>
            <person name="Kim K."/>
            <person name="Saeij J.P."/>
            <person name="Su C."/>
            <person name="White M.W."/>
            <person name="Zhu X.Q."/>
            <person name="Howe D.K."/>
            <person name="Rosenthal B.M."/>
            <person name="Grigg M.E."/>
            <person name="Parkinson J."/>
            <person name="Liu L."/>
            <person name="Kissinger J.C."/>
            <person name="Roos D.S."/>
            <person name="Sibley L.D."/>
        </authorList>
    </citation>
    <scope>NUCLEOTIDE SEQUENCE [LARGE SCALE GENOMIC DNA]</scope>
    <source>
        <strain evidence="2 3">COUG</strain>
    </source>
</reference>
<feature type="compositionally biased region" description="Basic and acidic residues" evidence="1">
    <location>
        <begin position="1"/>
        <end position="16"/>
    </location>
</feature>
<dbReference type="EMBL" id="AGQR02001309">
    <property type="protein sequence ID" value="PIM02094.1"/>
    <property type="molecule type" value="Genomic_DNA"/>
</dbReference>
<dbReference type="AlphaFoldDB" id="A0A2G8Y494"/>
<protein>
    <submittedName>
        <fullName evidence="2">Uncharacterized protein</fullName>
    </submittedName>
</protein>
<feature type="region of interest" description="Disordered" evidence="1">
    <location>
        <begin position="108"/>
        <end position="199"/>
    </location>
</feature>